<gene>
    <name evidence="20" type="ORF">M8523_30495</name>
</gene>
<evidence type="ECO:0000256" key="5">
    <source>
        <dbReference type="ARBA" id="ARBA00022475"/>
    </source>
</evidence>
<proteinExistence type="inferred from homology"/>
<dbReference type="InterPro" id="IPR035965">
    <property type="entry name" value="PAS-like_dom_sf"/>
</dbReference>
<comment type="subcellular location">
    <subcellularLocation>
        <location evidence="2">Cell membrane</location>
    </subcellularLocation>
</comment>
<dbReference type="InterPro" id="IPR029016">
    <property type="entry name" value="GAF-like_dom_sf"/>
</dbReference>
<evidence type="ECO:0000256" key="9">
    <source>
        <dbReference type="ARBA" id="ARBA00022679"/>
    </source>
</evidence>
<dbReference type="Gene3D" id="1.10.287.130">
    <property type="match status" value="1"/>
</dbReference>
<name>A0AA41Z130_9HYPH</name>
<dbReference type="InterPro" id="IPR036097">
    <property type="entry name" value="HisK_dim/P_sf"/>
</dbReference>
<dbReference type="CDD" id="cd00082">
    <property type="entry name" value="HisKA"/>
    <property type="match status" value="1"/>
</dbReference>
<keyword evidence="11" id="KW-0418">Kinase</keyword>
<evidence type="ECO:0000259" key="19">
    <source>
        <dbReference type="PROSITE" id="PS50109"/>
    </source>
</evidence>
<dbReference type="PROSITE" id="PS50046">
    <property type="entry name" value="PHYTOCHROME_2"/>
    <property type="match status" value="1"/>
</dbReference>
<evidence type="ECO:0000256" key="10">
    <source>
        <dbReference type="ARBA" id="ARBA00022741"/>
    </source>
</evidence>
<protein>
    <recommendedName>
        <fullName evidence="4">histidine kinase</fullName>
        <ecNumber evidence="4">2.7.13.3</ecNumber>
    </recommendedName>
</protein>
<dbReference type="SMART" id="SM00388">
    <property type="entry name" value="HisKA"/>
    <property type="match status" value="1"/>
</dbReference>
<dbReference type="GO" id="GO:0009584">
    <property type="term" value="P:detection of visible light"/>
    <property type="evidence" value="ECO:0007669"/>
    <property type="project" value="InterPro"/>
</dbReference>
<feature type="coiled-coil region" evidence="17">
    <location>
        <begin position="504"/>
        <end position="535"/>
    </location>
</feature>
<evidence type="ECO:0000313" key="20">
    <source>
        <dbReference type="EMBL" id="MCW6512254.1"/>
    </source>
</evidence>
<dbReference type="SUPFAM" id="SSF55781">
    <property type="entry name" value="GAF domain-like"/>
    <property type="match status" value="2"/>
</dbReference>
<dbReference type="EC" id="2.7.13.3" evidence="4"/>
<keyword evidence="13" id="KW-0157">Chromophore</keyword>
<organism evidence="20 21">
    <name type="scientific">Lichenifustis flavocetrariae</name>
    <dbReference type="NCBI Taxonomy" id="2949735"/>
    <lineage>
        <taxon>Bacteria</taxon>
        <taxon>Pseudomonadati</taxon>
        <taxon>Pseudomonadota</taxon>
        <taxon>Alphaproteobacteria</taxon>
        <taxon>Hyphomicrobiales</taxon>
        <taxon>Lichenihabitantaceae</taxon>
        <taxon>Lichenifustis</taxon>
    </lineage>
</organism>
<dbReference type="SUPFAM" id="SSF55785">
    <property type="entry name" value="PYP-like sensor domain (PAS domain)"/>
    <property type="match status" value="1"/>
</dbReference>
<evidence type="ECO:0000256" key="7">
    <source>
        <dbReference type="ARBA" id="ARBA00022553"/>
    </source>
</evidence>
<dbReference type="GO" id="GO:0009881">
    <property type="term" value="F:photoreceptor activity"/>
    <property type="evidence" value="ECO:0007669"/>
    <property type="project" value="UniProtKB-KW"/>
</dbReference>
<dbReference type="RefSeq" id="WP_282588629.1">
    <property type="nucleotide sequence ID" value="NZ_JAMOIM010000044.1"/>
</dbReference>
<dbReference type="Pfam" id="PF01590">
    <property type="entry name" value="GAF"/>
    <property type="match status" value="1"/>
</dbReference>
<keyword evidence="7" id="KW-0597">Phosphoprotein</keyword>
<dbReference type="InterPro" id="IPR043150">
    <property type="entry name" value="Phytochrome_PHY_sf"/>
</dbReference>
<keyword evidence="9" id="KW-0808">Transferase</keyword>
<sequence>MIAPIAAATAADLESCASEPIQIPGAIQPHGVLIAARATDHRVTHVSANFAASTGIPLKSAIGSPLASLIGPDPMAAVSGALASERYAPANVLTLTFPFQRDPDRNVVVHRHAGHIFLEFEPASVSHQGPLVARLHAIMAALREITSIAELCEHVTQAFRALTGYDRVMVYRFDAKGNGQIIAEDCRPEMEPYLNLRYPASDIPVQARRLYLKQRVRVIVDVGYRPVALLADDRGLDSEPLDMSYCGLRSVSALHVEYLQNMGVGATLAVSLVQDDHLWGMIVCHHLTPRSVPADVKALCDVLGQLVMLLIDKASEHEAIESFLYRQNALAAIKQSVERTASVSAGLIEASDALLGLVSATGAAIRLNGRVRSFGVTPPIEETEAVITQLQGIADDDVVMLESLEARFPQFATLASTASGALFLPILNNPGDAIVWFRPELPQTVVWAGDPNKAVQVEDGTNRLSPRKSFAAWRELLRGTSAPWTNGEAGAAQDLRRIVTVGLLHHAEARLMRLSKEEEEERLKAMAKIDRAKSLFFANVSHEFRTPLTLMLAPLGDALNDPSAPSLPPPQRQRIEVAHRNSLRLLRLVNTLLDFSEMETGHVAASFQPTDLATLTVDLAESFRPAVDRAGLSLDIDCSALRQRLYVDRDIWEKVVLNLLSNAFKFTFEGGISLHLRTDGPNTELTIRDTGVGIPSHEMSRLFERFHRIEGQRSRSFEGSGIGLALVHDLVRLHGGTIEASSEPNVGTVFTVRIPFRIAQISQSTGDE</sequence>
<dbReference type="Gene3D" id="3.30.450.270">
    <property type="match status" value="1"/>
</dbReference>
<evidence type="ECO:0000256" key="14">
    <source>
        <dbReference type="ARBA" id="ARBA00023012"/>
    </source>
</evidence>
<dbReference type="InterPro" id="IPR005467">
    <property type="entry name" value="His_kinase_dom"/>
</dbReference>
<dbReference type="PANTHER" id="PTHR43547:SF2">
    <property type="entry name" value="HYBRID SIGNAL TRANSDUCTION HISTIDINE KINASE C"/>
    <property type="match status" value="1"/>
</dbReference>
<evidence type="ECO:0000259" key="18">
    <source>
        <dbReference type="PROSITE" id="PS50046"/>
    </source>
</evidence>
<keyword evidence="15" id="KW-0472">Membrane</keyword>
<keyword evidence="17" id="KW-0175">Coiled coil</keyword>
<comment type="similarity">
    <text evidence="3">In the N-terminal section; belongs to the phytochrome family.</text>
</comment>
<evidence type="ECO:0000256" key="4">
    <source>
        <dbReference type="ARBA" id="ARBA00012438"/>
    </source>
</evidence>
<comment type="catalytic activity">
    <reaction evidence="1">
        <text>ATP + protein L-histidine = ADP + protein N-phospho-L-histidine.</text>
        <dbReference type="EC" id="2.7.13.3"/>
    </reaction>
</comment>
<dbReference type="FunFam" id="3.30.565.10:FF:000023">
    <property type="entry name" value="PAS domain-containing sensor histidine kinase"/>
    <property type="match status" value="1"/>
</dbReference>
<evidence type="ECO:0000256" key="3">
    <source>
        <dbReference type="ARBA" id="ARBA00006402"/>
    </source>
</evidence>
<dbReference type="PRINTS" id="PR00344">
    <property type="entry name" value="BCTRLSENSOR"/>
</dbReference>
<dbReference type="InterPro" id="IPR013654">
    <property type="entry name" value="PAS_2"/>
</dbReference>
<dbReference type="InterPro" id="IPR016132">
    <property type="entry name" value="Phyto_chromo_attachment"/>
</dbReference>
<dbReference type="InterPro" id="IPR003594">
    <property type="entry name" value="HATPase_dom"/>
</dbReference>
<keyword evidence="8" id="KW-0716">Sensory transduction</keyword>
<feature type="domain" description="Histidine kinase" evidence="19">
    <location>
        <begin position="539"/>
        <end position="758"/>
    </location>
</feature>
<dbReference type="SMART" id="SM00387">
    <property type="entry name" value="HATPase_c"/>
    <property type="match status" value="1"/>
</dbReference>
<dbReference type="AlphaFoldDB" id="A0AA41Z130"/>
<dbReference type="Gene3D" id="3.30.450.20">
    <property type="entry name" value="PAS domain"/>
    <property type="match status" value="1"/>
</dbReference>
<evidence type="ECO:0000256" key="1">
    <source>
        <dbReference type="ARBA" id="ARBA00000085"/>
    </source>
</evidence>
<evidence type="ECO:0000256" key="17">
    <source>
        <dbReference type="SAM" id="Coils"/>
    </source>
</evidence>
<dbReference type="Pfam" id="PF02518">
    <property type="entry name" value="HATPase_c"/>
    <property type="match status" value="1"/>
</dbReference>
<dbReference type="SUPFAM" id="SSF47384">
    <property type="entry name" value="Homodimeric domain of signal transducing histidine kinase"/>
    <property type="match status" value="1"/>
</dbReference>
<dbReference type="Pfam" id="PF08446">
    <property type="entry name" value="PAS_2"/>
    <property type="match status" value="1"/>
</dbReference>
<keyword evidence="6" id="KW-0600">Photoreceptor protein</keyword>
<dbReference type="Pfam" id="PF00512">
    <property type="entry name" value="HisKA"/>
    <property type="match status" value="1"/>
</dbReference>
<comment type="caution">
    <text evidence="20">The sequence shown here is derived from an EMBL/GenBank/DDBJ whole genome shotgun (WGS) entry which is preliminary data.</text>
</comment>
<dbReference type="GO" id="GO:0006355">
    <property type="term" value="P:regulation of DNA-templated transcription"/>
    <property type="evidence" value="ECO:0007669"/>
    <property type="project" value="InterPro"/>
</dbReference>
<dbReference type="InterPro" id="IPR036890">
    <property type="entry name" value="HATPase_C_sf"/>
</dbReference>
<dbReference type="GO" id="GO:0005886">
    <property type="term" value="C:plasma membrane"/>
    <property type="evidence" value="ECO:0007669"/>
    <property type="project" value="UniProtKB-SubCell"/>
</dbReference>
<keyword evidence="10" id="KW-0547">Nucleotide-binding</keyword>
<dbReference type="InterPro" id="IPR003661">
    <property type="entry name" value="HisK_dim/P_dom"/>
</dbReference>
<dbReference type="Gene3D" id="3.30.565.10">
    <property type="entry name" value="Histidine kinase-like ATPase, C-terminal domain"/>
    <property type="match status" value="1"/>
</dbReference>
<dbReference type="InterPro" id="IPR013515">
    <property type="entry name" value="Phytochrome_cen-reg"/>
</dbReference>
<dbReference type="GO" id="GO:0000155">
    <property type="term" value="F:phosphorelay sensor kinase activity"/>
    <property type="evidence" value="ECO:0007669"/>
    <property type="project" value="InterPro"/>
</dbReference>
<dbReference type="GO" id="GO:0005524">
    <property type="term" value="F:ATP binding"/>
    <property type="evidence" value="ECO:0007669"/>
    <property type="project" value="UniProtKB-KW"/>
</dbReference>
<dbReference type="Gene3D" id="3.30.450.40">
    <property type="match status" value="1"/>
</dbReference>
<dbReference type="Proteomes" id="UP001165667">
    <property type="component" value="Unassembled WGS sequence"/>
</dbReference>
<dbReference type="SUPFAM" id="SSF55874">
    <property type="entry name" value="ATPase domain of HSP90 chaperone/DNA topoisomerase II/histidine kinase"/>
    <property type="match status" value="1"/>
</dbReference>
<evidence type="ECO:0000256" key="8">
    <source>
        <dbReference type="ARBA" id="ARBA00022606"/>
    </source>
</evidence>
<dbReference type="EMBL" id="JAMOIM010000044">
    <property type="protein sequence ID" value="MCW6512254.1"/>
    <property type="molecule type" value="Genomic_DNA"/>
</dbReference>
<evidence type="ECO:0000256" key="16">
    <source>
        <dbReference type="ARBA" id="ARBA00023170"/>
    </source>
</evidence>
<keyword evidence="16" id="KW-0675">Receptor</keyword>
<accession>A0AA41Z130</accession>
<evidence type="ECO:0000313" key="21">
    <source>
        <dbReference type="Proteomes" id="UP001165667"/>
    </source>
</evidence>
<dbReference type="CDD" id="cd16922">
    <property type="entry name" value="HATPase_EvgS-ArcB-TorS-like"/>
    <property type="match status" value="1"/>
</dbReference>
<keyword evidence="12 20" id="KW-0067">ATP-binding</keyword>
<keyword evidence="5" id="KW-1003">Cell membrane</keyword>
<dbReference type="SMART" id="SM00065">
    <property type="entry name" value="GAF"/>
    <property type="match status" value="1"/>
</dbReference>
<evidence type="ECO:0000256" key="2">
    <source>
        <dbReference type="ARBA" id="ARBA00004236"/>
    </source>
</evidence>
<dbReference type="PROSITE" id="PS50109">
    <property type="entry name" value="HIS_KIN"/>
    <property type="match status" value="1"/>
</dbReference>
<evidence type="ECO:0000256" key="6">
    <source>
        <dbReference type="ARBA" id="ARBA00022543"/>
    </source>
</evidence>
<keyword evidence="21" id="KW-1185">Reference proteome</keyword>
<dbReference type="InterPro" id="IPR003018">
    <property type="entry name" value="GAF"/>
</dbReference>
<dbReference type="PANTHER" id="PTHR43547">
    <property type="entry name" value="TWO-COMPONENT HISTIDINE KINASE"/>
    <property type="match status" value="1"/>
</dbReference>
<keyword evidence="14" id="KW-0902">Two-component regulatory system</keyword>
<feature type="domain" description="Phytochrome chromophore attachment site" evidence="18">
    <location>
        <begin position="147"/>
        <end position="305"/>
    </location>
</feature>
<dbReference type="InterPro" id="IPR004358">
    <property type="entry name" value="Sig_transdc_His_kin-like_C"/>
</dbReference>
<evidence type="ECO:0000256" key="15">
    <source>
        <dbReference type="ARBA" id="ARBA00023136"/>
    </source>
</evidence>
<evidence type="ECO:0000256" key="13">
    <source>
        <dbReference type="ARBA" id="ARBA00022991"/>
    </source>
</evidence>
<evidence type="ECO:0000256" key="12">
    <source>
        <dbReference type="ARBA" id="ARBA00022840"/>
    </source>
</evidence>
<dbReference type="Pfam" id="PF00360">
    <property type="entry name" value="PHY"/>
    <property type="match status" value="1"/>
</dbReference>
<reference evidence="20" key="1">
    <citation type="submission" date="2022-05" db="EMBL/GenBank/DDBJ databases">
        <authorList>
            <person name="Pankratov T."/>
        </authorList>
    </citation>
    <scope>NUCLEOTIDE SEQUENCE</scope>
    <source>
        <strain evidence="20">BP6-180914</strain>
    </source>
</reference>
<evidence type="ECO:0000256" key="11">
    <source>
        <dbReference type="ARBA" id="ARBA00022777"/>
    </source>
</evidence>